<gene>
    <name evidence="1" type="ORF">NFI88_02530</name>
</gene>
<reference evidence="1 2" key="1">
    <citation type="submission" date="2022-06" db="EMBL/GenBank/DDBJ databases">
        <title>Rhizosaccharibacter gen. nov. sp. nov. KSS12, endophytic bacteria isolated from sugarcane.</title>
        <authorList>
            <person name="Pitiwittayakul N."/>
        </authorList>
    </citation>
    <scope>NUCLEOTIDE SEQUENCE [LARGE SCALE GENOMIC DNA]</scope>
    <source>
        <strain evidence="1 2">KSS12</strain>
    </source>
</reference>
<accession>A0ABT1VTR8</accession>
<organism evidence="1 2">
    <name type="scientific">Rhizosaccharibacter radicis</name>
    <dbReference type="NCBI Taxonomy" id="2782605"/>
    <lineage>
        <taxon>Bacteria</taxon>
        <taxon>Pseudomonadati</taxon>
        <taxon>Pseudomonadota</taxon>
        <taxon>Alphaproteobacteria</taxon>
        <taxon>Acetobacterales</taxon>
        <taxon>Acetobacteraceae</taxon>
        <taxon>Rhizosaccharibacter</taxon>
    </lineage>
</organism>
<evidence type="ECO:0000313" key="2">
    <source>
        <dbReference type="Proteomes" id="UP001524547"/>
    </source>
</evidence>
<dbReference type="Proteomes" id="UP001524547">
    <property type="component" value="Unassembled WGS sequence"/>
</dbReference>
<comment type="caution">
    <text evidence="1">The sequence shown here is derived from an EMBL/GenBank/DDBJ whole genome shotgun (WGS) entry which is preliminary data.</text>
</comment>
<dbReference type="RefSeq" id="WP_422918467.1">
    <property type="nucleotide sequence ID" value="NZ_JAMZEJ010000002.1"/>
</dbReference>
<protein>
    <submittedName>
        <fullName evidence="1">Uncharacterized protein</fullName>
    </submittedName>
</protein>
<name>A0ABT1VTR8_9PROT</name>
<keyword evidence="2" id="KW-1185">Reference proteome</keyword>
<sequence>MDLRQSTFVLQHGVPGLAVLADKVGGWACVTTPKATFVILMYVCPQTFPDDVPARFCGDSGEWYRYVALDGSLLDKGFGLGPGGREPDPGAFGLRARLGLPPDYEKIKAEDVF</sequence>
<proteinExistence type="predicted"/>
<dbReference type="EMBL" id="JAMZEJ010000002">
    <property type="protein sequence ID" value="MCQ8239716.1"/>
    <property type="molecule type" value="Genomic_DNA"/>
</dbReference>
<evidence type="ECO:0000313" key="1">
    <source>
        <dbReference type="EMBL" id="MCQ8239716.1"/>
    </source>
</evidence>